<organism evidence="2 3">
    <name type="scientific">Ilex paraguariensis</name>
    <name type="common">yerba mate</name>
    <dbReference type="NCBI Taxonomy" id="185542"/>
    <lineage>
        <taxon>Eukaryota</taxon>
        <taxon>Viridiplantae</taxon>
        <taxon>Streptophyta</taxon>
        <taxon>Embryophyta</taxon>
        <taxon>Tracheophyta</taxon>
        <taxon>Spermatophyta</taxon>
        <taxon>Magnoliopsida</taxon>
        <taxon>eudicotyledons</taxon>
        <taxon>Gunneridae</taxon>
        <taxon>Pentapetalae</taxon>
        <taxon>asterids</taxon>
        <taxon>campanulids</taxon>
        <taxon>Aquifoliales</taxon>
        <taxon>Aquifoliaceae</taxon>
        <taxon>Ilex</taxon>
    </lineage>
</organism>
<keyword evidence="3" id="KW-1185">Reference proteome</keyword>
<dbReference type="PANTHER" id="PTHR12416">
    <property type="entry name" value="RRNA-PROCESSING PROTEIN UTP23 HOMOLOG"/>
    <property type="match status" value="1"/>
</dbReference>
<dbReference type="AlphaFoldDB" id="A0ABC8RAP6"/>
<gene>
    <name evidence="2" type="ORF">ILEXP_LOCUS9380</name>
</gene>
<evidence type="ECO:0000313" key="2">
    <source>
        <dbReference type="EMBL" id="CAK9141760.1"/>
    </source>
</evidence>
<proteinExistence type="predicted"/>
<comment type="caution">
    <text evidence="2">The sequence shown here is derived from an EMBL/GenBank/DDBJ whole genome shotgun (WGS) entry which is preliminary data.</text>
</comment>
<reference evidence="2 3" key="1">
    <citation type="submission" date="2024-02" db="EMBL/GenBank/DDBJ databases">
        <authorList>
            <person name="Vignale AGUSTIN F."/>
            <person name="Sosa J E."/>
            <person name="Modenutti C."/>
        </authorList>
    </citation>
    <scope>NUCLEOTIDE SEQUENCE [LARGE SCALE GENOMIC DNA]</scope>
</reference>
<evidence type="ECO:0000313" key="3">
    <source>
        <dbReference type="Proteomes" id="UP001642360"/>
    </source>
</evidence>
<dbReference type="InterPro" id="IPR057776">
    <property type="entry name" value="UTP23_sensor"/>
</dbReference>
<feature type="domain" description="UTP23 sensor motif region" evidence="1">
    <location>
        <begin position="128"/>
        <end position="146"/>
    </location>
</feature>
<dbReference type="Proteomes" id="UP001642360">
    <property type="component" value="Unassembled WGS sequence"/>
</dbReference>
<protein>
    <recommendedName>
        <fullName evidence="1">UTP23 sensor motif region domain-containing protein</fullName>
    </recommendedName>
</protein>
<sequence>MSFGKLMILAYFEMCESKSYVVLGLIRSTYLRWIPGVPVIFGLRNALFLEQPSAYQHQFAKSAEKDRSHMTQLQYKMVNMSKKKQLATEEEEDSSDVNEGVEGQISGCQALKTNNTRKRTDVKDKVQFKRKKAKGPNPLSCKKKKSLWNLNLTSEKAGHSCSNNSTLSGDTAFTASSIESFVLPDAVESSSACGFSLKVLKSNPRSLHIMN</sequence>
<dbReference type="Pfam" id="PF24779">
    <property type="entry name" value="UTP23_sensor"/>
    <property type="match status" value="1"/>
</dbReference>
<evidence type="ECO:0000259" key="1">
    <source>
        <dbReference type="Pfam" id="PF24779"/>
    </source>
</evidence>
<accession>A0ABC8RAP6</accession>
<name>A0ABC8RAP6_9AQUA</name>
<dbReference type="EMBL" id="CAUOFW020001170">
    <property type="protein sequence ID" value="CAK9141760.1"/>
    <property type="molecule type" value="Genomic_DNA"/>
</dbReference>